<proteinExistence type="predicted"/>
<dbReference type="FunCoup" id="G0NTZ4">
    <property type="interactions" value="176"/>
</dbReference>
<dbReference type="OrthoDB" id="5873473at2759"/>
<feature type="domain" description="SXP/RAL-2 family protein Ani s 5-like cation-binding" evidence="3">
    <location>
        <begin position="54"/>
        <end position="160"/>
    </location>
</feature>
<keyword evidence="5" id="KW-1185">Reference proteome</keyword>
<evidence type="ECO:0000256" key="1">
    <source>
        <dbReference type="SAM" id="MobiDB-lite"/>
    </source>
</evidence>
<dbReference type="PANTHER" id="PTHR21593">
    <property type="entry name" value="PRION-LIKE- Q/N-RICH -DOMAIN-BEARING PROTEIN PROTEIN"/>
    <property type="match status" value="1"/>
</dbReference>
<dbReference type="EMBL" id="GL379946">
    <property type="protein sequence ID" value="EGT37575.1"/>
    <property type="molecule type" value="Genomic_DNA"/>
</dbReference>
<accession>G0NTZ4</accession>
<keyword evidence="2" id="KW-0732">Signal</keyword>
<dbReference type="OMA" id="EKGPGEH"/>
<dbReference type="InterPro" id="IPR052823">
    <property type="entry name" value="SXP/RAL-2_related"/>
</dbReference>
<dbReference type="Pfam" id="PF02520">
    <property type="entry name" value="ANIS5_cation-bd"/>
    <property type="match status" value="1"/>
</dbReference>
<gene>
    <name evidence="4" type="ORF">CAEBREN_20247</name>
</gene>
<sequence>MARNLIFVTIALIAVVSAGPGDHEKKGPGGEHKRGGPGGFHPFGSPVFANISAEGKKELGEIFKNEALTLAQVDTQVAALAEKYGVAAAYKQHKEKEAARHAEIKKNATSVISSLASVAAKLSAIHEKKDQTRKAQHEAIEALRKESGVAVDTIEFIGRRLGGFGGGHHGGHKGGPGGRGKFGGKHGDKRGPRGGDKDEKKDEKKVEKAAN</sequence>
<feature type="compositionally biased region" description="Basic and acidic residues" evidence="1">
    <location>
        <begin position="21"/>
        <end position="34"/>
    </location>
</feature>
<dbReference type="InParanoid" id="G0NTZ4"/>
<evidence type="ECO:0000256" key="2">
    <source>
        <dbReference type="SAM" id="SignalP"/>
    </source>
</evidence>
<organism evidence="5">
    <name type="scientific">Caenorhabditis brenneri</name>
    <name type="common">Nematode worm</name>
    <dbReference type="NCBI Taxonomy" id="135651"/>
    <lineage>
        <taxon>Eukaryota</taxon>
        <taxon>Metazoa</taxon>
        <taxon>Ecdysozoa</taxon>
        <taxon>Nematoda</taxon>
        <taxon>Chromadorea</taxon>
        <taxon>Rhabditida</taxon>
        <taxon>Rhabditina</taxon>
        <taxon>Rhabditomorpha</taxon>
        <taxon>Rhabditoidea</taxon>
        <taxon>Rhabditidae</taxon>
        <taxon>Peloderinae</taxon>
        <taxon>Caenorhabditis</taxon>
    </lineage>
</organism>
<evidence type="ECO:0000259" key="3">
    <source>
        <dbReference type="Pfam" id="PF02520"/>
    </source>
</evidence>
<feature type="region of interest" description="Disordered" evidence="1">
    <location>
        <begin position="165"/>
        <end position="211"/>
    </location>
</feature>
<dbReference type="STRING" id="135651.G0NTZ4"/>
<dbReference type="Proteomes" id="UP000008068">
    <property type="component" value="Unassembled WGS sequence"/>
</dbReference>
<dbReference type="InterPro" id="IPR003677">
    <property type="entry name" value="ANIS5_cation-bd"/>
</dbReference>
<protein>
    <recommendedName>
        <fullName evidence="3">SXP/RAL-2 family protein Ani s 5-like cation-binding domain-containing protein</fullName>
    </recommendedName>
</protein>
<feature type="compositionally biased region" description="Gly residues" evidence="1">
    <location>
        <begin position="165"/>
        <end position="181"/>
    </location>
</feature>
<feature type="chain" id="PRO_5003406296" description="SXP/RAL-2 family protein Ani s 5-like cation-binding domain-containing protein" evidence="2">
    <location>
        <begin position="19"/>
        <end position="211"/>
    </location>
</feature>
<feature type="region of interest" description="Disordered" evidence="1">
    <location>
        <begin position="21"/>
        <end position="41"/>
    </location>
</feature>
<dbReference type="eggNOG" id="ENOG502TG4N">
    <property type="taxonomic scope" value="Eukaryota"/>
</dbReference>
<dbReference type="AlphaFoldDB" id="G0NTZ4"/>
<evidence type="ECO:0000313" key="5">
    <source>
        <dbReference type="Proteomes" id="UP000008068"/>
    </source>
</evidence>
<evidence type="ECO:0000313" key="4">
    <source>
        <dbReference type="EMBL" id="EGT37575.1"/>
    </source>
</evidence>
<reference evidence="5" key="1">
    <citation type="submission" date="2011-07" db="EMBL/GenBank/DDBJ databases">
        <authorList>
            <consortium name="Caenorhabditis brenneri Sequencing and Analysis Consortium"/>
            <person name="Wilson R.K."/>
        </authorList>
    </citation>
    <scope>NUCLEOTIDE SEQUENCE [LARGE SCALE GENOMIC DNA]</scope>
    <source>
        <strain evidence="5">PB2801</strain>
    </source>
</reference>
<feature type="signal peptide" evidence="2">
    <location>
        <begin position="1"/>
        <end position="18"/>
    </location>
</feature>
<feature type="compositionally biased region" description="Basic and acidic residues" evidence="1">
    <location>
        <begin position="185"/>
        <end position="211"/>
    </location>
</feature>
<dbReference type="HOGENOM" id="CLU_084863_1_0_1"/>
<name>G0NTZ4_CAEBE</name>
<dbReference type="PANTHER" id="PTHR21593:SF4">
    <property type="entry name" value="SXP_RAL-2 FAMILY PROTEIN ANI S 5-LIKE CATION-BINDING DOMAIN-CONTAINING PROTEIN"/>
    <property type="match status" value="1"/>
</dbReference>